<dbReference type="EMBL" id="GG684180">
    <property type="protein sequence ID" value="EER01340.1"/>
    <property type="molecule type" value="Genomic_DNA"/>
</dbReference>
<dbReference type="InterPro" id="IPR029058">
    <property type="entry name" value="AB_hydrolase_fold"/>
</dbReference>
<dbReference type="Proteomes" id="UP000007800">
    <property type="component" value="Unassembled WGS sequence"/>
</dbReference>
<dbReference type="AlphaFoldDB" id="C5LPM0"/>
<keyword evidence="2" id="KW-1185">Reference proteome</keyword>
<dbReference type="SUPFAM" id="SSF53474">
    <property type="entry name" value="alpha/beta-Hydrolases"/>
    <property type="match status" value="1"/>
</dbReference>
<reference evidence="1 2" key="1">
    <citation type="submission" date="2008-07" db="EMBL/GenBank/DDBJ databases">
        <authorList>
            <person name="El-Sayed N."/>
            <person name="Caler E."/>
            <person name="Inman J."/>
            <person name="Amedeo P."/>
            <person name="Hass B."/>
            <person name="Wortman J."/>
        </authorList>
    </citation>
    <scope>NUCLEOTIDE SEQUENCE [LARGE SCALE GENOMIC DNA]</scope>
    <source>
        <strain evidence="2">ATCC 50983 / TXsc</strain>
    </source>
</reference>
<organism evidence="2">
    <name type="scientific">Perkinsus marinus (strain ATCC 50983 / TXsc)</name>
    <dbReference type="NCBI Taxonomy" id="423536"/>
    <lineage>
        <taxon>Eukaryota</taxon>
        <taxon>Sar</taxon>
        <taxon>Alveolata</taxon>
        <taxon>Perkinsozoa</taxon>
        <taxon>Perkinsea</taxon>
        <taxon>Perkinsida</taxon>
        <taxon>Perkinsidae</taxon>
        <taxon>Perkinsus</taxon>
    </lineage>
</organism>
<dbReference type="Gene3D" id="3.40.50.1820">
    <property type="entry name" value="alpha/beta hydrolase"/>
    <property type="match status" value="1"/>
</dbReference>
<accession>C5LPM0</accession>
<evidence type="ECO:0000313" key="2">
    <source>
        <dbReference type="Proteomes" id="UP000007800"/>
    </source>
</evidence>
<sequence>MPWVNRPDGHRIYYRKVDPDREHPRGNIVLIMGLAMPHVWWTPQTAFLSSIGFRLLLIDNRGVGFSSLESFSMDLHLFVSNH</sequence>
<evidence type="ECO:0000313" key="1">
    <source>
        <dbReference type="EMBL" id="EER01340.1"/>
    </source>
</evidence>
<dbReference type="RefSeq" id="XP_002768622.1">
    <property type="nucleotide sequence ID" value="XM_002768576.1"/>
</dbReference>
<dbReference type="InParanoid" id="C5LPM0"/>
<dbReference type="GeneID" id="9058899"/>
<dbReference type="OrthoDB" id="411956at2759"/>
<proteinExistence type="predicted"/>
<protein>
    <recommendedName>
        <fullName evidence="3">AB hydrolase-1 domain-containing protein</fullName>
    </recommendedName>
</protein>
<name>C5LPM0_PERM5</name>
<evidence type="ECO:0008006" key="3">
    <source>
        <dbReference type="Google" id="ProtNLM"/>
    </source>
</evidence>
<gene>
    <name evidence="1" type="ORF">Pmar_PMAR004213</name>
</gene>